<keyword evidence="4 7" id="KW-1133">Transmembrane helix</keyword>
<feature type="transmembrane region" description="Helical" evidence="7">
    <location>
        <begin position="139"/>
        <end position="157"/>
    </location>
</feature>
<comment type="similarity">
    <text evidence="6">Belongs to the YccS/YhfK family.</text>
</comment>
<evidence type="ECO:0000256" key="3">
    <source>
        <dbReference type="ARBA" id="ARBA00022692"/>
    </source>
</evidence>
<feature type="transmembrane region" description="Helical" evidence="7">
    <location>
        <begin position="117"/>
        <end position="133"/>
    </location>
</feature>
<dbReference type="PANTHER" id="PTHR30509:SF9">
    <property type="entry name" value="MULTIDRUG RESISTANCE PROTEIN MDTO"/>
    <property type="match status" value="1"/>
</dbReference>
<evidence type="ECO:0000256" key="1">
    <source>
        <dbReference type="ARBA" id="ARBA00004651"/>
    </source>
</evidence>
<keyword evidence="9" id="KW-0614">Plasmid</keyword>
<proteinExistence type="inferred from homology"/>
<dbReference type="InterPro" id="IPR049453">
    <property type="entry name" value="Memb_transporter_dom"/>
</dbReference>
<accession>A0ABM7VLD4</accession>
<evidence type="ECO:0000256" key="6">
    <source>
        <dbReference type="ARBA" id="ARBA00043993"/>
    </source>
</evidence>
<evidence type="ECO:0000313" key="10">
    <source>
        <dbReference type="Proteomes" id="UP001354989"/>
    </source>
</evidence>
<evidence type="ECO:0000256" key="7">
    <source>
        <dbReference type="SAM" id="Phobius"/>
    </source>
</evidence>
<name>A0ABM7VLD4_9BACT</name>
<evidence type="ECO:0000313" key="9">
    <source>
        <dbReference type="EMBL" id="BDD01808.1"/>
    </source>
</evidence>
<feature type="domain" description="Integral membrane bound transporter" evidence="8">
    <location>
        <begin position="32"/>
        <end position="154"/>
    </location>
</feature>
<feature type="transmembrane region" description="Helical" evidence="7">
    <location>
        <begin position="21"/>
        <end position="39"/>
    </location>
</feature>
<evidence type="ECO:0000256" key="5">
    <source>
        <dbReference type="ARBA" id="ARBA00023136"/>
    </source>
</evidence>
<dbReference type="Proteomes" id="UP001354989">
    <property type="component" value="Plasmid pPP3"/>
</dbReference>
<dbReference type="RefSeq" id="WP_338398951.1">
    <property type="nucleotide sequence ID" value="NZ_AP025295.1"/>
</dbReference>
<keyword evidence="5 7" id="KW-0472">Membrane</keyword>
<organism evidence="9 10">
    <name type="scientific">Persicobacter psychrovividus</name>
    <dbReference type="NCBI Taxonomy" id="387638"/>
    <lineage>
        <taxon>Bacteria</taxon>
        <taxon>Pseudomonadati</taxon>
        <taxon>Bacteroidota</taxon>
        <taxon>Cytophagia</taxon>
        <taxon>Cytophagales</taxon>
        <taxon>Persicobacteraceae</taxon>
        <taxon>Persicobacter</taxon>
    </lineage>
</organism>
<comment type="subcellular location">
    <subcellularLocation>
        <location evidence="1">Cell membrane</location>
        <topology evidence="1">Multi-pass membrane protein</topology>
    </subcellularLocation>
</comment>
<sequence>MSAIGEIFTEQFLYQNHKKIHLYKTAVTLMLTYLIGIYYNVPHSGWATITVVVLLLPYPQVGDVARRSLQRSMGTAVGAIYGIITLFLFHGNIWLNALFFIIAVIIFSEKLFKKFDYATLTGLLALTIVFGASHSLESGLWRCGQVIIGSIISYIAASIMPIKAQRRIQLEASDCIAKMNEIYKTYYTPHRSERPKDASKQFRKLTKHIVAQRKSSSSAINESKYLKAQEESLDQFIVAQRLMAGALELLWQTQWASKRGFEYIKEMSSIEEQQTQWEQISDELVADLRQNNHYRVHNDITVSMSESRKELHEMFVAHPDDTPLSPVAYVWLHRHYAVQLIRLQQLAHQLFEPQTKG</sequence>
<evidence type="ECO:0000259" key="8">
    <source>
        <dbReference type="Pfam" id="PF13515"/>
    </source>
</evidence>
<gene>
    <name evidence="9" type="ORF">PEPS_40880</name>
</gene>
<dbReference type="EMBL" id="AP025295">
    <property type="protein sequence ID" value="BDD01808.1"/>
    <property type="molecule type" value="Genomic_DNA"/>
</dbReference>
<evidence type="ECO:0000256" key="4">
    <source>
        <dbReference type="ARBA" id="ARBA00022989"/>
    </source>
</evidence>
<geneLocation type="plasmid" evidence="9 10">
    <name>pPP3</name>
</geneLocation>
<keyword evidence="2" id="KW-1003">Cell membrane</keyword>
<dbReference type="Pfam" id="PF13515">
    <property type="entry name" value="FUSC_2"/>
    <property type="match status" value="1"/>
</dbReference>
<keyword evidence="3 7" id="KW-0812">Transmembrane</keyword>
<dbReference type="PANTHER" id="PTHR30509">
    <property type="entry name" value="P-HYDROXYBENZOIC ACID EFFLUX PUMP SUBUNIT-RELATED"/>
    <property type="match status" value="1"/>
</dbReference>
<feature type="transmembrane region" description="Helical" evidence="7">
    <location>
        <begin position="45"/>
        <end position="61"/>
    </location>
</feature>
<feature type="transmembrane region" description="Helical" evidence="7">
    <location>
        <begin position="95"/>
        <end position="112"/>
    </location>
</feature>
<keyword evidence="10" id="KW-1185">Reference proteome</keyword>
<evidence type="ECO:0000256" key="2">
    <source>
        <dbReference type="ARBA" id="ARBA00022475"/>
    </source>
</evidence>
<protein>
    <recommendedName>
        <fullName evidence="8">Integral membrane bound transporter domain-containing protein</fullName>
    </recommendedName>
</protein>
<reference evidence="9 10" key="1">
    <citation type="submission" date="2021-12" db="EMBL/GenBank/DDBJ databases">
        <title>Genome sequencing of bacteria with rrn-lacking chromosome and rrn-plasmid.</title>
        <authorList>
            <person name="Anda M."/>
            <person name="Iwasaki W."/>
        </authorList>
    </citation>
    <scope>NUCLEOTIDE SEQUENCE [LARGE SCALE GENOMIC DNA]</scope>
    <source>
        <strain evidence="9 10">NBRC 101262</strain>
        <plasmid evidence="9 10">pPP3</plasmid>
    </source>
</reference>